<feature type="transmembrane region" description="Helical" evidence="1">
    <location>
        <begin position="59"/>
        <end position="84"/>
    </location>
</feature>
<proteinExistence type="predicted"/>
<sequence length="230" mass="24031">MTTHAEVPTRSLSDRATATTIGILYLVGTVGGAASLVATGGGLEGPDYLASADELGGGLAVGAFLVLLMGLSLACIPIVAFPVLRRISERLAVGFVVFRGALEATWYVVTAMTWLTLFRLAGDDAAAGDGGIVLFTAGETGGILQSLVFVCGATMFYLILHRGRLVPRWLTWWGLVAVIPYALVAVLGLLDVLDVLSSTAAGLQAPLALQEIVLALWLIVRGFSPRPEAH</sequence>
<evidence type="ECO:0000256" key="1">
    <source>
        <dbReference type="SAM" id="Phobius"/>
    </source>
</evidence>
<feature type="transmembrane region" description="Helical" evidence="1">
    <location>
        <begin position="21"/>
        <end position="39"/>
    </location>
</feature>
<dbReference type="Proteomes" id="UP001172728">
    <property type="component" value="Unassembled WGS sequence"/>
</dbReference>
<feature type="transmembrane region" description="Helical" evidence="1">
    <location>
        <begin position="172"/>
        <end position="190"/>
    </location>
</feature>
<name>A0ABT8G7M1_9MICO</name>
<keyword evidence="1" id="KW-0812">Transmembrane</keyword>
<evidence type="ECO:0000313" key="3">
    <source>
        <dbReference type="Proteomes" id="UP001172728"/>
    </source>
</evidence>
<accession>A0ABT8G7M1</accession>
<reference evidence="2" key="1">
    <citation type="submission" date="2023-06" db="EMBL/GenBank/DDBJ databases">
        <title>Sysu t00192.</title>
        <authorList>
            <person name="Gao L."/>
            <person name="Fang B.-Z."/>
            <person name="Li W.-J."/>
        </authorList>
    </citation>
    <scope>NUCLEOTIDE SEQUENCE</scope>
    <source>
        <strain evidence="2">SYSU T00192</strain>
    </source>
</reference>
<organism evidence="2 3">
    <name type="scientific">Demequina litoralis</name>
    <dbReference type="NCBI Taxonomy" id="3051660"/>
    <lineage>
        <taxon>Bacteria</taxon>
        <taxon>Bacillati</taxon>
        <taxon>Actinomycetota</taxon>
        <taxon>Actinomycetes</taxon>
        <taxon>Micrococcales</taxon>
        <taxon>Demequinaceae</taxon>
        <taxon>Demequina</taxon>
    </lineage>
</organism>
<dbReference type="RefSeq" id="WP_301131580.1">
    <property type="nucleotide sequence ID" value="NZ_JAUHPW010000003.1"/>
</dbReference>
<dbReference type="InterPro" id="IPR025495">
    <property type="entry name" value="DUF4386"/>
</dbReference>
<feature type="transmembrane region" description="Helical" evidence="1">
    <location>
        <begin position="202"/>
        <end position="220"/>
    </location>
</feature>
<evidence type="ECO:0000313" key="2">
    <source>
        <dbReference type="EMBL" id="MDN4475128.1"/>
    </source>
</evidence>
<keyword evidence="1" id="KW-0472">Membrane</keyword>
<feature type="transmembrane region" description="Helical" evidence="1">
    <location>
        <begin position="104"/>
        <end position="122"/>
    </location>
</feature>
<comment type="caution">
    <text evidence="2">The sequence shown here is derived from an EMBL/GenBank/DDBJ whole genome shotgun (WGS) entry which is preliminary data.</text>
</comment>
<gene>
    <name evidence="2" type="ORF">QQX09_04555</name>
</gene>
<keyword evidence="3" id="KW-1185">Reference proteome</keyword>
<protein>
    <submittedName>
        <fullName evidence="2">DUF4386 domain-containing protein</fullName>
    </submittedName>
</protein>
<keyword evidence="1" id="KW-1133">Transmembrane helix</keyword>
<dbReference type="Pfam" id="PF14329">
    <property type="entry name" value="DUF4386"/>
    <property type="match status" value="1"/>
</dbReference>
<dbReference type="EMBL" id="JAUHPW010000003">
    <property type="protein sequence ID" value="MDN4475128.1"/>
    <property type="molecule type" value="Genomic_DNA"/>
</dbReference>